<name>A0A318KMX6_9FIRM</name>
<dbReference type="OrthoDB" id="2059295at2"/>
<proteinExistence type="predicted"/>
<accession>A0A318KMX6</accession>
<protein>
    <recommendedName>
        <fullName evidence="4">DUF3221 domain-containing protein</fullName>
    </recommendedName>
</protein>
<keyword evidence="1" id="KW-0472">Membrane</keyword>
<evidence type="ECO:0000256" key="1">
    <source>
        <dbReference type="SAM" id="Phobius"/>
    </source>
</evidence>
<keyword evidence="3" id="KW-1185">Reference proteome</keyword>
<comment type="caution">
    <text evidence="2">The sequence shown here is derived from an EMBL/GenBank/DDBJ whole genome shotgun (WGS) entry which is preliminary data.</text>
</comment>
<reference evidence="2 3" key="1">
    <citation type="submission" date="2018-05" db="EMBL/GenBank/DDBJ databases">
        <title>Genomic Encyclopedia of Type Strains, Phase IV (KMG-IV): sequencing the most valuable type-strain genomes for metagenomic binning, comparative biology and taxonomic classification.</title>
        <authorList>
            <person name="Goeker M."/>
        </authorList>
    </citation>
    <scope>NUCLEOTIDE SEQUENCE [LARGE SCALE GENOMIC DNA]</scope>
    <source>
        <strain evidence="2 3">JC118</strain>
    </source>
</reference>
<evidence type="ECO:0008006" key="4">
    <source>
        <dbReference type="Google" id="ProtNLM"/>
    </source>
</evidence>
<dbReference type="EMBL" id="QJKH01000006">
    <property type="protein sequence ID" value="PXX78940.1"/>
    <property type="molecule type" value="Genomic_DNA"/>
</dbReference>
<feature type="transmembrane region" description="Helical" evidence="1">
    <location>
        <begin position="6"/>
        <end position="24"/>
    </location>
</feature>
<sequence>MKKKNIVGMIIFISLLLAAIFMLISTKASEKTFEAVILNTVIQSDGEVRLIVERTTQIYADPNNSLAISSETSLVDEKGNRAEIAALQSGTHVKVRLKDAFIEETPFYYPTVYEIRIIK</sequence>
<dbReference type="STRING" id="1034346.GCA_000313565_01113"/>
<dbReference type="RefSeq" id="WP_022937428.1">
    <property type="nucleotide sequence ID" value="NZ_CABKRQ010000003.1"/>
</dbReference>
<evidence type="ECO:0000313" key="3">
    <source>
        <dbReference type="Proteomes" id="UP000247612"/>
    </source>
</evidence>
<evidence type="ECO:0000313" key="2">
    <source>
        <dbReference type="EMBL" id="PXX78940.1"/>
    </source>
</evidence>
<dbReference type="Proteomes" id="UP000247612">
    <property type="component" value="Unassembled WGS sequence"/>
</dbReference>
<dbReference type="AlphaFoldDB" id="A0A318KMX6"/>
<organism evidence="2 3">
    <name type="scientific">Dielma fastidiosa</name>
    <dbReference type="NCBI Taxonomy" id="1034346"/>
    <lineage>
        <taxon>Bacteria</taxon>
        <taxon>Bacillati</taxon>
        <taxon>Bacillota</taxon>
        <taxon>Erysipelotrichia</taxon>
        <taxon>Erysipelotrichales</taxon>
        <taxon>Erysipelotrichaceae</taxon>
        <taxon>Dielma</taxon>
    </lineage>
</organism>
<keyword evidence="1" id="KW-1133">Transmembrane helix</keyword>
<keyword evidence="1" id="KW-0812">Transmembrane</keyword>
<gene>
    <name evidence="2" type="ORF">DES51_10657</name>
</gene>